<dbReference type="InterPro" id="IPR053842">
    <property type="entry name" value="NikA-like"/>
</dbReference>
<comment type="caution">
    <text evidence="2">The sequence shown here is derived from an EMBL/GenBank/DDBJ whole genome shotgun (WGS) entry which is preliminary data.</text>
</comment>
<proteinExistence type="predicted"/>
<dbReference type="EMBL" id="NUDL01000046">
    <property type="protein sequence ID" value="PEM55158.1"/>
    <property type="molecule type" value="Genomic_DNA"/>
</dbReference>
<gene>
    <name evidence="2" type="ORF">CN611_15490</name>
</gene>
<dbReference type="AlphaFoldDB" id="A0A2A8BMN6"/>
<evidence type="ECO:0000313" key="3">
    <source>
        <dbReference type="Proteomes" id="UP000220621"/>
    </source>
</evidence>
<sequence>MNEQRHAVDSNSPVEKKTPRRRDSIQISFRVNEHDYEKLKESADNLSMSVTAFAKMKVQNARILKPKFDKESSLQIIKELNAIGNNVNQIARYCNMRQSSRLSGATLEGMIEKNLKEVQRELEALWQQLN</sequence>
<feature type="region of interest" description="Disordered" evidence="1">
    <location>
        <begin position="1"/>
        <end position="26"/>
    </location>
</feature>
<organism evidence="2 3">
    <name type="scientific">Bacillus wiedmannii</name>
    <dbReference type="NCBI Taxonomy" id="1890302"/>
    <lineage>
        <taxon>Bacteria</taxon>
        <taxon>Bacillati</taxon>
        <taxon>Bacillota</taxon>
        <taxon>Bacilli</taxon>
        <taxon>Bacillales</taxon>
        <taxon>Bacillaceae</taxon>
        <taxon>Bacillus</taxon>
        <taxon>Bacillus cereus group</taxon>
    </lineage>
</organism>
<evidence type="ECO:0000313" key="2">
    <source>
        <dbReference type="EMBL" id="PEM55158.1"/>
    </source>
</evidence>
<dbReference type="RefSeq" id="WP_098102715.1">
    <property type="nucleotide sequence ID" value="NZ_NUDL01000046.1"/>
</dbReference>
<dbReference type="Pfam" id="PF21983">
    <property type="entry name" value="NikA-like"/>
    <property type="match status" value="1"/>
</dbReference>
<protein>
    <submittedName>
        <fullName evidence="2">Plasmid mobilization relaxosome protein MobC</fullName>
    </submittedName>
</protein>
<name>A0A2A8BMN6_9BACI</name>
<feature type="compositionally biased region" description="Basic and acidic residues" evidence="1">
    <location>
        <begin position="1"/>
        <end position="24"/>
    </location>
</feature>
<dbReference type="Proteomes" id="UP000220621">
    <property type="component" value="Unassembled WGS sequence"/>
</dbReference>
<accession>A0A2A8BMN6</accession>
<reference evidence="2 3" key="1">
    <citation type="submission" date="2017-09" db="EMBL/GenBank/DDBJ databases">
        <title>Large-scale bioinformatics analysis of Bacillus genomes uncovers conserved roles of natural products in bacterial physiology.</title>
        <authorList>
            <consortium name="Agbiome Team Llc"/>
            <person name="Bleich R.M."/>
            <person name="Grubbs K.J."/>
            <person name="Santa Maria K.C."/>
            <person name="Allen S.E."/>
            <person name="Farag S."/>
            <person name="Shank E.A."/>
            <person name="Bowers A."/>
        </authorList>
    </citation>
    <scope>NUCLEOTIDE SEQUENCE [LARGE SCALE GENOMIC DNA]</scope>
    <source>
        <strain evidence="2 3">AFS010764</strain>
    </source>
</reference>
<evidence type="ECO:0000256" key="1">
    <source>
        <dbReference type="SAM" id="MobiDB-lite"/>
    </source>
</evidence>